<sequence length="375" mass="43714">MCRRHSRWRRTALCRRDRRWRRTALCRRHSRWRRTALCRRDRRWRRRRGGDVSAGDGPLSVVRHGFWQWRRRVAVVREQQITRGVAQCPQSDAAHQKIVLLSIQSLFAQHQQRRFAFIGQIGERLSRFALGQHDLTRHTVAFGNTARPRQTRPVGLRQGLLQRLSGHQFRLRQSNDMRIVDHPRQQQRRPPGERQTQCGEESALRLRGFVQPHHNGRAGRRRLQTRQRDEHIHCSVVAHVQRGSARAFVERIDLRTPTHHQQVVLTGRQRLPQLGVDLTLPHQSVKIDLQDLAVRAGLGEETLLQIARSRPLFAVRRRLRRAPQIAVNPHDRRRAQTVEPLHQRSLIGHMDGGEVRAPAVGDEIQRAGQSLIGQK</sequence>
<dbReference type="Proteomes" id="UP000194003">
    <property type="component" value="Unassembled WGS sequence"/>
</dbReference>
<reference evidence="2 3" key="1">
    <citation type="journal article" date="2016" name="BMC Genomics">
        <title>Combined genomic and structural analyses of a cultured magnetotactic bacterium reveals its niche adaptation to a dynamic environment.</title>
        <authorList>
            <person name="Araujo A.C."/>
            <person name="Morillo V."/>
            <person name="Cypriano J."/>
            <person name="Teixeira L.C."/>
            <person name="Leao P."/>
            <person name="Lyra S."/>
            <person name="Almeida L.G."/>
            <person name="Bazylinski D.A."/>
            <person name="Vasconcellos A.T."/>
            <person name="Abreu F."/>
            <person name="Lins U."/>
        </authorList>
    </citation>
    <scope>NUCLEOTIDE SEQUENCE [LARGE SCALE GENOMIC DNA]</scope>
    <source>
        <strain evidence="2 3">IT-1</strain>
    </source>
</reference>
<accession>A0A1Y2JYZ1</accession>
<dbReference type="AlphaFoldDB" id="A0A1Y2JYZ1"/>
<feature type="compositionally biased region" description="Basic and acidic residues" evidence="1">
    <location>
        <begin position="175"/>
        <end position="184"/>
    </location>
</feature>
<protein>
    <submittedName>
        <fullName evidence="2">Uncharacterized protein</fullName>
    </submittedName>
</protein>
<evidence type="ECO:0000313" key="2">
    <source>
        <dbReference type="EMBL" id="OSM00118.1"/>
    </source>
</evidence>
<keyword evidence="3" id="KW-1185">Reference proteome</keyword>
<dbReference type="EMBL" id="LVJN01000021">
    <property type="protein sequence ID" value="OSM00118.1"/>
    <property type="molecule type" value="Genomic_DNA"/>
</dbReference>
<evidence type="ECO:0000256" key="1">
    <source>
        <dbReference type="SAM" id="MobiDB-lite"/>
    </source>
</evidence>
<comment type="caution">
    <text evidence="2">The sequence shown here is derived from an EMBL/GenBank/DDBJ whole genome shotgun (WGS) entry which is preliminary data.</text>
</comment>
<feature type="region of interest" description="Disordered" evidence="1">
    <location>
        <begin position="175"/>
        <end position="197"/>
    </location>
</feature>
<organism evidence="2 3">
    <name type="scientific">Magnetofaba australis IT-1</name>
    <dbReference type="NCBI Taxonomy" id="1434232"/>
    <lineage>
        <taxon>Bacteria</taxon>
        <taxon>Pseudomonadati</taxon>
        <taxon>Pseudomonadota</taxon>
        <taxon>Magnetococcia</taxon>
        <taxon>Magnetococcales</taxon>
        <taxon>Magnetococcaceae</taxon>
        <taxon>Magnetofaba</taxon>
    </lineage>
</organism>
<evidence type="ECO:0000313" key="3">
    <source>
        <dbReference type="Proteomes" id="UP000194003"/>
    </source>
</evidence>
<proteinExistence type="predicted"/>
<gene>
    <name evidence="2" type="ORF">MAIT1_00545</name>
</gene>
<name>A0A1Y2JYZ1_9PROT</name>